<evidence type="ECO:0000313" key="8">
    <source>
        <dbReference type="EMBL" id="CAK5272947.1"/>
    </source>
</evidence>
<dbReference type="GO" id="GO:0004190">
    <property type="term" value="F:aspartic-type endopeptidase activity"/>
    <property type="evidence" value="ECO:0007669"/>
    <property type="project" value="UniProtKB-KW"/>
</dbReference>
<dbReference type="PROSITE" id="PS00141">
    <property type="entry name" value="ASP_PROTEASE"/>
    <property type="match status" value="1"/>
</dbReference>
<dbReference type="PANTHER" id="PTHR47966">
    <property type="entry name" value="BETA-SITE APP-CLEAVING ENZYME, ISOFORM A-RELATED"/>
    <property type="match status" value="1"/>
</dbReference>
<dbReference type="InterPro" id="IPR033121">
    <property type="entry name" value="PEPTIDASE_A1"/>
</dbReference>
<dbReference type="GO" id="GO:0006508">
    <property type="term" value="P:proteolysis"/>
    <property type="evidence" value="ECO:0007669"/>
    <property type="project" value="UniProtKB-KW"/>
</dbReference>
<gene>
    <name evidence="8" type="ORF">MYCIT1_LOCUS18960</name>
</gene>
<name>A0AAD2HC99_9AGAR</name>
<dbReference type="PRINTS" id="PR00792">
    <property type="entry name" value="PEPSIN"/>
</dbReference>
<organism evidence="8 9">
    <name type="scientific">Mycena citricolor</name>
    <dbReference type="NCBI Taxonomy" id="2018698"/>
    <lineage>
        <taxon>Eukaryota</taxon>
        <taxon>Fungi</taxon>
        <taxon>Dikarya</taxon>
        <taxon>Basidiomycota</taxon>
        <taxon>Agaricomycotina</taxon>
        <taxon>Agaricomycetes</taxon>
        <taxon>Agaricomycetidae</taxon>
        <taxon>Agaricales</taxon>
        <taxon>Marasmiineae</taxon>
        <taxon>Mycenaceae</taxon>
        <taxon>Mycena</taxon>
    </lineage>
</organism>
<keyword evidence="4" id="KW-1015">Disulfide bond</keyword>
<comment type="caution">
    <text evidence="8">The sequence shown here is derived from an EMBL/GenBank/DDBJ whole genome shotgun (WGS) entry which is preliminary data.</text>
</comment>
<keyword evidence="6" id="KW-0732">Signal</keyword>
<dbReference type="EMBL" id="CAVNYO010000189">
    <property type="protein sequence ID" value="CAK5272947.1"/>
    <property type="molecule type" value="Genomic_DNA"/>
</dbReference>
<dbReference type="AlphaFoldDB" id="A0AAD2HC99"/>
<dbReference type="Proteomes" id="UP001295794">
    <property type="component" value="Unassembled WGS sequence"/>
</dbReference>
<feature type="signal peptide" evidence="6">
    <location>
        <begin position="1"/>
        <end position="19"/>
    </location>
</feature>
<comment type="similarity">
    <text evidence="1 5">Belongs to the peptidase A1 family.</text>
</comment>
<keyword evidence="5" id="KW-0378">Hydrolase</keyword>
<feature type="active site" evidence="3">
    <location>
        <position position="383"/>
    </location>
</feature>
<keyword evidence="9" id="KW-1185">Reference proteome</keyword>
<dbReference type="Pfam" id="PF00026">
    <property type="entry name" value="Asp"/>
    <property type="match status" value="1"/>
</dbReference>
<sequence>MLLTSILSVALLLFTPAETRPLRTRQAATEGLISVPLRRVERNPSLHPEIRHQIDLNHATRIAARAAGLPNPPQHELLANLHRRAEHIQAQRKRYSVLPAGFDGSVPEFSSGAGNQLVAAQSFQPASNTPAVLTNDSSEVDSDGADTSFVMILSIGSPSQDYKVIVDSGSSVLWLKSGNHCVSQDNQGNPQGCGNHKFLDSSTSSSLISLNDPFNIVYGSGSASGSLVNDTVVFGGILLSNYTFGLADKISNSFASDAVADGLMGTAKSVSSLARLRCTSSYECQGLVASAVADPTKLPTPIEALVNSGTISQGIASYALPRLVDDPNGGEITFGGMDPSKFDASTAVTVKSSDTSAFWVAQMDGVTVNGATISLSHSAAILDTGTTIAVFPTADAAAIHAQIPGAVFSEATGSGTIPCNTTASVAVQFGGKSFPIDAKDLLFASFGKKTGDCTSGIGGFNQTQALLGGTFLKSVYMSTNIDDNSITLAQRI</sequence>
<evidence type="ECO:0000256" key="2">
    <source>
        <dbReference type="ARBA" id="ARBA00022750"/>
    </source>
</evidence>
<dbReference type="Gene3D" id="2.40.70.10">
    <property type="entry name" value="Acid Proteases"/>
    <property type="match status" value="2"/>
</dbReference>
<accession>A0AAD2HC99</accession>
<proteinExistence type="inferred from homology"/>
<evidence type="ECO:0000259" key="7">
    <source>
        <dbReference type="PROSITE" id="PS51767"/>
    </source>
</evidence>
<feature type="disulfide bond" evidence="4">
    <location>
        <begin position="181"/>
        <end position="193"/>
    </location>
</feature>
<dbReference type="PANTHER" id="PTHR47966:SF75">
    <property type="entry name" value="ENDOPEPTIDASE (CTSD), PUTATIVE (AFU_ORTHOLOGUE AFUA_4G07040)-RELATED"/>
    <property type="match status" value="1"/>
</dbReference>
<feature type="active site" evidence="3">
    <location>
        <position position="167"/>
    </location>
</feature>
<evidence type="ECO:0000256" key="5">
    <source>
        <dbReference type="RuleBase" id="RU000454"/>
    </source>
</evidence>
<dbReference type="InterPro" id="IPR034164">
    <property type="entry name" value="Pepsin-like_dom"/>
</dbReference>
<dbReference type="CDD" id="cd05471">
    <property type="entry name" value="pepsin_like"/>
    <property type="match status" value="1"/>
</dbReference>
<dbReference type="InterPro" id="IPR001461">
    <property type="entry name" value="Aspartic_peptidase_A1"/>
</dbReference>
<dbReference type="InterPro" id="IPR021109">
    <property type="entry name" value="Peptidase_aspartic_dom_sf"/>
</dbReference>
<evidence type="ECO:0000256" key="4">
    <source>
        <dbReference type="PIRSR" id="PIRSR601461-2"/>
    </source>
</evidence>
<feature type="chain" id="PRO_5041903854" description="Peptidase A1 domain-containing protein" evidence="6">
    <location>
        <begin position="20"/>
        <end position="492"/>
    </location>
</feature>
<dbReference type="InterPro" id="IPR001969">
    <property type="entry name" value="Aspartic_peptidase_AS"/>
</dbReference>
<feature type="domain" description="Peptidase A1" evidence="7">
    <location>
        <begin position="149"/>
        <end position="489"/>
    </location>
</feature>
<protein>
    <recommendedName>
        <fullName evidence="7">Peptidase A1 domain-containing protein</fullName>
    </recommendedName>
</protein>
<evidence type="ECO:0000313" key="9">
    <source>
        <dbReference type="Proteomes" id="UP001295794"/>
    </source>
</evidence>
<dbReference type="PROSITE" id="PS51767">
    <property type="entry name" value="PEPTIDASE_A1"/>
    <property type="match status" value="1"/>
</dbReference>
<evidence type="ECO:0000256" key="3">
    <source>
        <dbReference type="PIRSR" id="PIRSR601461-1"/>
    </source>
</evidence>
<reference evidence="8" key="1">
    <citation type="submission" date="2023-11" db="EMBL/GenBank/DDBJ databases">
        <authorList>
            <person name="De Vega J J."/>
            <person name="De Vega J J."/>
        </authorList>
    </citation>
    <scope>NUCLEOTIDE SEQUENCE</scope>
</reference>
<keyword evidence="5" id="KW-0645">Protease</keyword>
<keyword evidence="2 5" id="KW-0064">Aspartyl protease</keyword>
<evidence type="ECO:0000256" key="1">
    <source>
        <dbReference type="ARBA" id="ARBA00007447"/>
    </source>
</evidence>
<evidence type="ECO:0000256" key="6">
    <source>
        <dbReference type="SAM" id="SignalP"/>
    </source>
</evidence>
<dbReference type="SUPFAM" id="SSF50630">
    <property type="entry name" value="Acid proteases"/>
    <property type="match status" value="1"/>
</dbReference>